<keyword evidence="4" id="KW-1185">Reference proteome</keyword>
<comment type="caution">
    <text evidence="3">The sequence shown here is derived from an EMBL/GenBank/DDBJ whole genome shotgun (WGS) entry which is preliminary data.</text>
</comment>
<proteinExistence type="predicted"/>
<evidence type="ECO:0000313" key="3">
    <source>
        <dbReference type="EMBL" id="KAK8072985.1"/>
    </source>
</evidence>
<feature type="transmembrane region" description="Helical" evidence="2">
    <location>
        <begin position="146"/>
        <end position="165"/>
    </location>
</feature>
<dbReference type="Proteomes" id="UP001446871">
    <property type="component" value="Unassembled WGS sequence"/>
</dbReference>
<feature type="region of interest" description="Disordered" evidence="1">
    <location>
        <begin position="378"/>
        <end position="397"/>
    </location>
</feature>
<name>A0ABR1VP07_9PEZI</name>
<evidence type="ECO:0000256" key="1">
    <source>
        <dbReference type="SAM" id="MobiDB-lite"/>
    </source>
</evidence>
<accession>A0ABR1VP07</accession>
<keyword evidence="2" id="KW-0472">Membrane</keyword>
<sequence>MSAIDSNNDNSKDWMFDVSALMVLISENEELKYRLSGRNHLQAICAAPVAGIQTYLKSYDVLLEPSSYTYFSPYGGKSAPLRNLALENAIKRGRLLEDGKCTFFKIPQNPGKRTGNEPLKLVWLAFTWMCMGGLTIMSVMAPKTTWIGLTNCLVYTIWSIVLRSVEFVMIKPSQEPDSLSRPDDPDAIYIIGRDNSALVLSGSRKDIKAWTTRGFVYNQNAKSSMVTSIWQMFTKIGTFMAILVSFSTIPNGSTMDQVVFILLNMLGQANTLLGLWLNGRSCLDALEELPCGRQVRTRTATYAALVRFFKDVKDQSWTEKAGLLPQTPVWKEWRDRVAREPDADPKALYNEINEAHLGACHKKKGSIDSAMTMVDPNAQNGDKATACHQENATPVAR</sequence>
<dbReference type="EMBL" id="JAQQWM010000003">
    <property type="protein sequence ID" value="KAK8072985.1"/>
    <property type="molecule type" value="Genomic_DNA"/>
</dbReference>
<feature type="transmembrane region" description="Helical" evidence="2">
    <location>
        <begin position="121"/>
        <end position="140"/>
    </location>
</feature>
<keyword evidence="2" id="KW-0812">Transmembrane</keyword>
<protein>
    <submittedName>
        <fullName evidence="3">Uncharacterized protein</fullName>
    </submittedName>
</protein>
<organism evidence="3 4">
    <name type="scientific">Apiospora saccharicola</name>
    <dbReference type="NCBI Taxonomy" id="335842"/>
    <lineage>
        <taxon>Eukaryota</taxon>
        <taxon>Fungi</taxon>
        <taxon>Dikarya</taxon>
        <taxon>Ascomycota</taxon>
        <taxon>Pezizomycotina</taxon>
        <taxon>Sordariomycetes</taxon>
        <taxon>Xylariomycetidae</taxon>
        <taxon>Amphisphaeriales</taxon>
        <taxon>Apiosporaceae</taxon>
        <taxon>Apiospora</taxon>
    </lineage>
</organism>
<keyword evidence="2" id="KW-1133">Transmembrane helix</keyword>
<evidence type="ECO:0000256" key="2">
    <source>
        <dbReference type="SAM" id="Phobius"/>
    </source>
</evidence>
<reference evidence="3 4" key="1">
    <citation type="submission" date="2023-01" db="EMBL/GenBank/DDBJ databases">
        <title>Analysis of 21 Apiospora genomes using comparative genomics revels a genus with tremendous synthesis potential of carbohydrate active enzymes and secondary metabolites.</title>
        <authorList>
            <person name="Sorensen T."/>
        </authorList>
    </citation>
    <scope>NUCLEOTIDE SEQUENCE [LARGE SCALE GENOMIC DNA]</scope>
    <source>
        <strain evidence="3 4">CBS 83171</strain>
    </source>
</reference>
<feature type="transmembrane region" description="Helical" evidence="2">
    <location>
        <begin position="232"/>
        <end position="252"/>
    </location>
</feature>
<evidence type="ECO:0000313" key="4">
    <source>
        <dbReference type="Proteomes" id="UP001446871"/>
    </source>
</evidence>
<feature type="transmembrane region" description="Helical" evidence="2">
    <location>
        <begin position="258"/>
        <end position="277"/>
    </location>
</feature>
<gene>
    <name evidence="3" type="ORF">PG996_006333</name>
</gene>